<gene>
    <name evidence="1" type="ORF">A7K69_18650</name>
</gene>
<dbReference type="Proteomes" id="UP000078290">
    <property type="component" value="Unassembled WGS sequence"/>
</dbReference>
<protein>
    <submittedName>
        <fullName evidence="1">Uncharacterized protein</fullName>
    </submittedName>
</protein>
<proteinExistence type="predicted"/>
<sequence length="69" mass="7951">MKLHVAYSELELPMDAIETIGLRHDGPVEEALADQRYILVEDGAYFKTEQLEQFAENGQYFSNLMKDDL</sequence>
<evidence type="ECO:0000313" key="1">
    <source>
        <dbReference type="EMBL" id="OAT73680.1"/>
    </source>
</evidence>
<dbReference type="EMBL" id="LXMA01000011">
    <property type="protein sequence ID" value="OAT73680.1"/>
    <property type="molecule type" value="Genomic_DNA"/>
</dbReference>
<name>A0A1B7KUB2_PARTM</name>
<organism evidence="1 2">
    <name type="scientific">Parageobacillus thermoglucosidasius</name>
    <name type="common">Geobacillus thermoglucosidasius</name>
    <dbReference type="NCBI Taxonomy" id="1426"/>
    <lineage>
        <taxon>Bacteria</taxon>
        <taxon>Bacillati</taxon>
        <taxon>Bacillota</taxon>
        <taxon>Bacilli</taxon>
        <taxon>Bacillales</taxon>
        <taxon>Anoxybacillaceae</taxon>
        <taxon>Parageobacillus</taxon>
    </lineage>
</organism>
<dbReference type="OrthoDB" id="368860at2"/>
<evidence type="ECO:0000313" key="2">
    <source>
        <dbReference type="Proteomes" id="UP000078290"/>
    </source>
</evidence>
<reference evidence="2" key="1">
    <citation type="submission" date="2016-05" db="EMBL/GenBank/DDBJ databases">
        <authorList>
            <person name="Wang W."/>
            <person name="Zhu L."/>
        </authorList>
    </citation>
    <scope>NUCLEOTIDE SEQUENCE [LARGE SCALE GENOMIC DNA]</scope>
    <source>
        <strain evidence="2">W-2</strain>
    </source>
</reference>
<comment type="caution">
    <text evidence="1">The sequence shown here is derived from an EMBL/GenBank/DDBJ whole genome shotgun (WGS) entry which is preliminary data.</text>
</comment>
<dbReference type="AlphaFoldDB" id="A0A1B7KUB2"/>
<accession>A0A1B7KUB2</accession>